<dbReference type="SUPFAM" id="SSF54768">
    <property type="entry name" value="dsRNA-binding domain-like"/>
    <property type="match status" value="1"/>
</dbReference>
<dbReference type="InterPro" id="IPR057235">
    <property type="entry name" value="DUF7913"/>
</dbReference>
<feature type="region of interest" description="Disordered" evidence="1">
    <location>
        <begin position="385"/>
        <end position="422"/>
    </location>
</feature>
<feature type="domain" description="DUF7915" evidence="3">
    <location>
        <begin position="184"/>
        <end position="294"/>
    </location>
</feature>
<accession>A0ABM0XG67</accession>
<dbReference type="InterPro" id="IPR057237">
    <property type="entry name" value="DUF7915"/>
</dbReference>
<dbReference type="Pfam" id="PF25500">
    <property type="entry name" value="DUF7913"/>
    <property type="match status" value="1"/>
</dbReference>
<dbReference type="GeneID" id="104763842"/>
<keyword evidence="4" id="KW-1185">Reference proteome</keyword>
<organism evidence="4 5">
    <name type="scientific">Camelina sativa</name>
    <name type="common">False flax</name>
    <name type="synonym">Myagrum sativum</name>
    <dbReference type="NCBI Taxonomy" id="90675"/>
    <lineage>
        <taxon>Eukaryota</taxon>
        <taxon>Viridiplantae</taxon>
        <taxon>Streptophyta</taxon>
        <taxon>Embryophyta</taxon>
        <taxon>Tracheophyta</taxon>
        <taxon>Spermatophyta</taxon>
        <taxon>Magnoliopsida</taxon>
        <taxon>eudicotyledons</taxon>
        <taxon>Gunneridae</taxon>
        <taxon>Pentapetalae</taxon>
        <taxon>rosids</taxon>
        <taxon>malvids</taxon>
        <taxon>Brassicales</taxon>
        <taxon>Brassicaceae</taxon>
        <taxon>Camelineae</taxon>
        <taxon>Camelina</taxon>
    </lineage>
</organism>
<evidence type="ECO:0000259" key="2">
    <source>
        <dbReference type="Pfam" id="PF25500"/>
    </source>
</evidence>
<evidence type="ECO:0000313" key="4">
    <source>
        <dbReference type="Proteomes" id="UP000694864"/>
    </source>
</evidence>
<evidence type="ECO:0000259" key="3">
    <source>
        <dbReference type="Pfam" id="PF25502"/>
    </source>
</evidence>
<gene>
    <name evidence="5" type="primary">LOC104763842</name>
</gene>
<dbReference type="PANTHER" id="PTHR33913">
    <property type="entry name" value="ALEURONE LAYER MORPHOGENESIS PROTEIN"/>
    <property type="match status" value="1"/>
</dbReference>
<dbReference type="RefSeq" id="XP_010485533.1">
    <property type="nucleotide sequence ID" value="XM_010487231.2"/>
</dbReference>
<sequence length="622" mass="69767">MEEVDCNLPVTKTTSEPSDACTTDDAIRALLVYLVDPLLPFKSFDVPSKPLRESVAKQVHAVVLLFNYYHRRDNPHLECLSFESFSSLATDLRPALLLHLKEDSSGRDGDSDHTVLLEKVVKDACSLSMSLDASSDLLVLNKFPIRTVAVLLVDSEKKNCYLKHSFITQGVWSLLENPIEKDKTAIANQKQEVVFQKVAFAAVKEATGVNHKDIVILERHLVCSLSEEKTAIRFYIMKCTSQDKFSGENPVEEMLTCMQGPLFEKSFSEWSTNSRVEYFHVLPYASLIQDWFSRRGDTESLIEKESEAVCDDRESNGNEDATNELELSDIFGRGGNAASRRRNEIKAKKVAALLSNPRARRKATPGIHNRYFKGSMKSNVHLENVDNETSPCKDGYSNGGKGGLEVASDPNDHKERGIQRKKAVTDRLNSIFKLNVAPVSAHNSNQNLEELQTSLLSRATSLSETALKVLLCKRDKLTRQQRYVEDEIAKCDKRIQNIKGDWELQLETILECCNETYPSRTLQESSDKSACQSNKRLKLCESLPTTKSLCQRLDDICLMNNWVLPNYRVSPSDGGYEAEVRIKGNHVAYTVHGEEKSDAEEARESAAACLLTKLQNTTANLS</sequence>
<dbReference type="PANTHER" id="PTHR33913:SF1">
    <property type="entry name" value="DRBM DOMAIN-CONTAINING PROTEIN"/>
    <property type="match status" value="1"/>
</dbReference>
<dbReference type="Pfam" id="PF25502">
    <property type="entry name" value="DUF7915"/>
    <property type="match status" value="1"/>
</dbReference>
<reference evidence="5" key="2">
    <citation type="submission" date="2025-08" db="UniProtKB">
        <authorList>
            <consortium name="RefSeq"/>
        </authorList>
    </citation>
    <scope>IDENTIFICATION</scope>
    <source>
        <tissue evidence="5">Leaf</tissue>
    </source>
</reference>
<dbReference type="Proteomes" id="UP000694864">
    <property type="component" value="Chromosome 3"/>
</dbReference>
<feature type="domain" description="DUF7913" evidence="2">
    <location>
        <begin position="20"/>
        <end position="132"/>
    </location>
</feature>
<evidence type="ECO:0000256" key="1">
    <source>
        <dbReference type="SAM" id="MobiDB-lite"/>
    </source>
</evidence>
<proteinExistence type="predicted"/>
<name>A0ABM0XG67_CAMSA</name>
<protein>
    <submittedName>
        <fullName evidence="5">Uncharacterized protein LOC104763842</fullName>
    </submittedName>
</protein>
<reference evidence="4" key="1">
    <citation type="journal article" date="2014" name="Nat. Commun.">
        <title>The emerging biofuel crop Camelina sativa retains a highly undifferentiated hexaploid genome structure.</title>
        <authorList>
            <person name="Kagale S."/>
            <person name="Koh C."/>
            <person name="Nixon J."/>
            <person name="Bollina V."/>
            <person name="Clarke W.E."/>
            <person name="Tuteja R."/>
            <person name="Spillane C."/>
            <person name="Robinson S.J."/>
            <person name="Links M.G."/>
            <person name="Clarke C."/>
            <person name="Higgins E.E."/>
            <person name="Huebert T."/>
            <person name="Sharpe A.G."/>
            <person name="Parkin I.A."/>
        </authorList>
    </citation>
    <scope>NUCLEOTIDE SEQUENCE [LARGE SCALE GENOMIC DNA]</scope>
    <source>
        <strain evidence="4">cv. DH55</strain>
    </source>
</reference>
<evidence type="ECO:0000313" key="5">
    <source>
        <dbReference type="RefSeq" id="XP_010485533.1"/>
    </source>
</evidence>